<organism evidence="1 2">
    <name type="scientific">Trametes sanguinea</name>
    <dbReference type="NCBI Taxonomy" id="158606"/>
    <lineage>
        <taxon>Eukaryota</taxon>
        <taxon>Fungi</taxon>
        <taxon>Dikarya</taxon>
        <taxon>Basidiomycota</taxon>
        <taxon>Agaricomycotina</taxon>
        <taxon>Agaricomycetes</taxon>
        <taxon>Polyporales</taxon>
        <taxon>Polyporaceae</taxon>
        <taxon>Trametes</taxon>
    </lineage>
</organism>
<name>A0ACC1Q9W7_9APHY</name>
<dbReference type="EMBL" id="JANSHE010000125">
    <property type="protein sequence ID" value="KAJ3016243.1"/>
    <property type="molecule type" value="Genomic_DNA"/>
</dbReference>
<protein>
    <submittedName>
        <fullName evidence="1">Uncharacterized protein</fullName>
    </submittedName>
</protein>
<reference evidence="1" key="1">
    <citation type="submission" date="2022-08" db="EMBL/GenBank/DDBJ databases">
        <title>Genome Sequence of Pycnoporus sanguineus.</title>
        <authorList>
            <person name="Buettner E."/>
        </authorList>
    </citation>
    <scope>NUCLEOTIDE SEQUENCE</scope>
    <source>
        <strain evidence="1">CG-C14</strain>
    </source>
</reference>
<gene>
    <name evidence="1" type="ORF">NUW54_g845</name>
</gene>
<comment type="caution">
    <text evidence="1">The sequence shown here is derived from an EMBL/GenBank/DDBJ whole genome shotgun (WGS) entry which is preliminary data.</text>
</comment>
<sequence length="234" mass="26110">MHRRLGHPSKDVLRHAREHVADFPTIEFPKEEPLCRGCAEGKMPLRSFPPSTRRASQPFELIHSDLKSFPVDSYHKYKYAIMFLDDHTSHAWAATTCLHYEPAGLQPPGQLLSAPGAYLWVLDPSYLIWALSGLSLDLPVARPGSAPHVPSSPGWYNPRCNYSMDQAAEGPIGKQEIRAMRPAYPHFRDLRSSSQLFAVPLQQAWTSRPCLQSLPDASTTPNTQQPSGRTCGLV</sequence>
<dbReference type="Proteomes" id="UP001144978">
    <property type="component" value="Unassembled WGS sequence"/>
</dbReference>
<evidence type="ECO:0000313" key="1">
    <source>
        <dbReference type="EMBL" id="KAJ3016243.1"/>
    </source>
</evidence>
<evidence type="ECO:0000313" key="2">
    <source>
        <dbReference type="Proteomes" id="UP001144978"/>
    </source>
</evidence>
<keyword evidence="2" id="KW-1185">Reference proteome</keyword>
<proteinExistence type="predicted"/>
<accession>A0ACC1Q9W7</accession>